<dbReference type="EMBL" id="CM056744">
    <property type="protein sequence ID" value="KAJ8666400.1"/>
    <property type="molecule type" value="Genomic_DNA"/>
</dbReference>
<comment type="caution">
    <text evidence="1">The sequence shown here is derived from an EMBL/GenBank/DDBJ whole genome shotgun (WGS) entry which is preliminary data.</text>
</comment>
<protein>
    <submittedName>
        <fullName evidence="1">Uncharacterized protein</fullName>
    </submittedName>
</protein>
<proteinExistence type="predicted"/>
<name>A0ACC2N5C7_9HYME</name>
<sequence>MSLTMIFEVLVDIDVGAAVTVLLVDDEIIESCSPFDIEDDQDKCDENESNIENNVTGAQARKALILIRSYLEKAEMTLKAVDEIFSAVAAIGYAINGYVMRNFRQAKIIAIFCPKLFNSKKESGS</sequence>
<reference evidence="1" key="1">
    <citation type="submission" date="2023-04" db="EMBL/GenBank/DDBJ databases">
        <title>A chromosome-level genome assembly of the parasitoid wasp Eretmocerus hayati.</title>
        <authorList>
            <person name="Zhong Y."/>
            <person name="Liu S."/>
            <person name="Liu Y."/>
        </authorList>
    </citation>
    <scope>NUCLEOTIDE SEQUENCE</scope>
    <source>
        <strain evidence="1">ZJU_SS_LIU_2023</strain>
    </source>
</reference>
<accession>A0ACC2N5C7</accession>
<keyword evidence="2" id="KW-1185">Reference proteome</keyword>
<dbReference type="Proteomes" id="UP001239111">
    <property type="component" value="Chromosome 4"/>
</dbReference>
<evidence type="ECO:0000313" key="2">
    <source>
        <dbReference type="Proteomes" id="UP001239111"/>
    </source>
</evidence>
<gene>
    <name evidence="1" type="ORF">QAD02_008062</name>
</gene>
<evidence type="ECO:0000313" key="1">
    <source>
        <dbReference type="EMBL" id="KAJ8666400.1"/>
    </source>
</evidence>
<organism evidence="1 2">
    <name type="scientific">Eretmocerus hayati</name>
    <dbReference type="NCBI Taxonomy" id="131215"/>
    <lineage>
        <taxon>Eukaryota</taxon>
        <taxon>Metazoa</taxon>
        <taxon>Ecdysozoa</taxon>
        <taxon>Arthropoda</taxon>
        <taxon>Hexapoda</taxon>
        <taxon>Insecta</taxon>
        <taxon>Pterygota</taxon>
        <taxon>Neoptera</taxon>
        <taxon>Endopterygota</taxon>
        <taxon>Hymenoptera</taxon>
        <taxon>Apocrita</taxon>
        <taxon>Proctotrupomorpha</taxon>
        <taxon>Chalcidoidea</taxon>
        <taxon>Aphelinidae</taxon>
        <taxon>Aphelininae</taxon>
        <taxon>Eretmocerus</taxon>
    </lineage>
</organism>